<organism evidence="1 2">
    <name type="scientific">Nocardioides caricicola</name>
    <dbReference type="NCBI Taxonomy" id="634770"/>
    <lineage>
        <taxon>Bacteria</taxon>
        <taxon>Bacillati</taxon>
        <taxon>Actinomycetota</taxon>
        <taxon>Actinomycetes</taxon>
        <taxon>Propionibacteriales</taxon>
        <taxon>Nocardioidaceae</taxon>
        <taxon>Nocardioides</taxon>
    </lineage>
</organism>
<sequence>MSTQRLAYDDLSTPAEMAADGLAVQASLTRPLTVAARDLAREQPKRGIEISEAAARLAGAMNLQVDGD</sequence>
<dbReference type="Proteomes" id="UP001595956">
    <property type="component" value="Unassembled WGS sequence"/>
</dbReference>
<reference evidence="2" key="1">
    <citation type="journal article" date="2019" name="Int. J. Syst. Evol. Microbiol.">
        <title>The Global Catalogue of Microorganisms (GCM) 10K type strain sequencing project: providing services to taxonomists for standard genome sequencing and annotation.</title>
        <authorList>
            <consortium name="The Broad Institute Genomics Platform"/>
            <consortium name="The Broad Institute Genome Sequencing Center for Infectious Disease"/>
            <person name="Wu L."/>
            <person name="Ma J."/>
        </authorList>
    </citation>
    <scope>NUCLEOTIDE SEQUENCE [LARGE SCALE GENOMIC DNA]</scope>
    <source>
        <strain evidence="2">KACC 13778</strain>
    </source>
</reference>
<evidence type="ECO:0000313" key="1">
    <source>
        <dbReference type="EMBL" id="MFC5493119.1"/>
    </source>
</evidence>
<gene>
    <name evidence="1" type="ORF">ACFPKY_08405</name>
</gene>
<accession>A0ABW0N1X7</accession>
<dbReference type="EMBL" id="JBHSMD010000002">
    <property type="protein sequence ID" value="MFC5493119.1"/>
    <property type="molecule type" value="Genomic_DNA"/>
</dbReference>
<evidence type="ECO:0000313" key="2">
    <source>
        <dbReference type="Proteomes" id="UP001595956"/>
    </source>
</evidence>
<dbReference type="RefSeq" id="WP_345171922.1">
    <property type="nucleotide sequence ID" value="NZ_BAABFQ010000003.1"/>
</dbReference>
<keyword evidence="2" id="KW-1185">Reference proteome</keyword>
<protein>
    <submittedName>
        <fullName evidence="1">Uncharacterized protein</fullName>
    </submittedName>
</protein>
<name>A0ABW0N1X7_9ACTN</name>
<proteinExistence type="predicted"/>
<comment type="caution">
    <text evidence="1">The sequence shown here is derived from an EMBL/GenBank/DDBJ whole genome shotgun (WGS) entry which is preliminary data.</text>
</comment>